<protein>
    <submittedName>
        <fullName evidence="2">Uncharacterized protein</fullName>
    </submittedName>
</protein>
<evidence type="ECO:0000313" key="3">
    <source>
        <dbReference type="Proteomes" id="UP000186599"/>
    </source>
</evidence>
<dbReference type="EMBL" id="FOGN01000001">
    <property type="protein sequence ID" value="SER36124.1"/>
    <property type="molecule type" value="Genomic_DNA"/>
</dbReference>
<dbReference type="Proteomes" id="UP000186599">
    <property type="component" value="Unassembled WGS sequence"/>
</dbReference>
<dbReference type="OrthoDB" id="9867816at2"/>
<gene>
    <name evidence="2" type="ORF">SAMN04487855_1310</name>
    <name evidence="1" type="ORF">SAMN05216589_0315</name>
</gene>
<organism evidence="2 3">
    <name type="scientific">Halopseudomonas bauzanensis</name>
    <dbReference type="NCBI Taxonomy" id="653930"/>
    <lineage>
        <taxon>Bacteria</taxon>
        <taxon>Pseudomonadati</taxon>
        <taxon>Pseudomonadota</taxon>
        <taxon>Gammaproteobacteria</taxon>
        <taxon>Pseudomonadales</taxon>
        <taxon>Pseudomonadaceae</taxon>
        <taxon>Halopseudomonas</taxon>
    </lineage>
</organism>
<dbReference type="Proteomes" id="UP000186904">
    <property type="component" value="Unassembled WGS sequence"/>
</dbReference>
<dbReference type="EMBL" id="FOUA01000001">
    <property type="protein sequence ID" value="SFL80576.1"/>
    <property type="molecule type" value="Genomic_DNA"/>
</dbReference>
<accession>A0A1I4KPU0</accession>
<name>A0A1I4KPU0_9GAMM</name>
<evidence type="ECO:0000313" key="2">
    <source>
        <dbReference type="EMBL" id="SFL80576.1"/>
    </source>
</evidence>
<dbReference type="RefSeq" id="WP_074777429.1">
    <property type="nucleotide sequence ID" value="NZ_FOGN01000001.1"/>
</dbReference>
<dbReference type="AlphaFoldDB" id="A0A1I4KPU0"/>
<evidence type="ECO:0000313" key="4">
    <source>
        <dbReference type="Proteomes" id="UP000186904"/>
    </source>
</evidence>
<reference evidence="3 4" key="1">
    <citation type="submission" date="2016-10" db="EMBL/GenBank/DDBJ databases">
        <authorList>
            <person name="de Groot N.N."/>
        </authorList>
    </citation>
    <scope>NUCLEOTIDE SEQUENCE [LARGE SCALE GENOMIC DNA]</scope>
    <source>
        <strain evidence="2 3">CGMCC 1.9095</strain>
        <strain evidence="1 4">DSM 22558</strain>
    </source>
</reference>
<evidence type="ECO:0000313" key="1">
    <source>
        <dbReference type="EMBL" id="SER36124.1"/>
    </source>
</evidence>
<proteinExistence type="predicted"/>
<keyword evidence="3" id="KW-1185">Reference proteome</keyword>
<sequence length="71" mass="8176">MTPLLLGISGLINAAKMHLNNPLAENRDWSDYETPAFSRRSGVSLEQWYKAKFNDNPPQRYRLRGSLDQLI</sequence>